<keyword evidence="10 12" id="KW-0472">Membrane</keyword>
<organism evidence="17 18">
    <name type="scientific">Ohtaekwangia kribbensis</name>
    <dbReference type="NCBI Taxonomy" id="688913"/>
    <lineage>
        <taxon>Bacteria</taxon>
        <taxon>Pseudomonadati</taxon>
        <taxon>Bacteroidota</taxon>
        <taxon>Cytophagia</taxon>
        <taxon>Cytophagales</taxon>
        <taxon>Fulvivirgaceae</taxon>
        <taxon>Ohtaekwangia</taxon>
    </lineage>
</organism>
<dbReference type="InterPro" id="IPR008969">
    <property type="entry name" value="CarboxyPept-like_regulatory"/>
</dbReference>
<dbReference type="Gene3D" id="2.40.170.20">
    <property type="entry name" value="TonB-dependent receptor, beta-barrel domain"/>
    <property type="match status" value="1"/>
</dbReference>
<dbReference type="Gene3D" id="2.60.40.1120">
    <property type="entry name" value="Carboxypeptidase-like, regulatory domain"/>
    <property type="match status" value="1"/>
</dbReference>
<dbReference type="Pfam" id="PF07715">
    <property type="entry name" value="Plug"/>
    <property type="match status" value="1"/>
</dbReference>
<keyword evidence="5 12" id="KW-0812">Transmembrane</keyword>
<evidence type="ECO:0000256" key="5">
    <source>
        <dbReference type="ARBA" id="ARBA00022692"/>
    </source>
</evidence>
<keyword evidence="7" id="KW-0408">Iron</keyword>
<dbReference type="EMBL" id="JBHTKA010000003">
    <property type="protein sequence ID" value="MFD1000257.1"/>
    <property type="molecule type" value="Genomic_DNA"/>
</dbReference>
<name>A0ABW3K5K0_9BACT</name>
<evidence type="ECO:0000259" key="15">
    <source>
        <dbReference type="Pfam" id="PF00593"/>
    </source>
</evidence>
<keyword evidence="3 12" id="KW-1134">Transmembrane beta strand</keyword>
<evidence type="ECO:0000256" key="4">
    <source>
        <dbReference type="ARBA" id="ARBA00022496"/>
    </source>
</evidence>
<keyword evidence="4" id="KW-0410">Iron transport</keyword>
<gene>
    <name evidence="17" type="ORF">ACFQ21_13120</name>
</gene>
<dbReference type="Pfam" id="PF13715">
    <property type="entry name" value="CarbopepD_reg_2"/>
    <property type="match status" value="1"/>
</dbReference>
<keyword evidence="17" id="KW-0675">Receptor</keyword>
<evidence type="ECO:0000256" key="13">
    <source>
        <dbReference type="RuleBase" id="RU003357"/>
    </source>
</evidence>
<dbReference type="InterPro" id="IPR037066">
    <property type="entry name" value="Plug_dom_sf"/>
</dbReference>
<dbReference type="InterPro" id="IPR000531">
    <property type="entry name" value="Beta-barrel_TonB"/>
</dbReference>
<keyword evidence="11 12" id="KW-0998">Cell outer membrane</keyword>
<evidence type="ECO:0000313" key="17">
    <source>
        <dbReference type="EMBL" id="MFD1000257.1"/>
    </source>
</evidence>
<feature type="signal peptide" evidence="14">
    <location>
        <begin position="1"/>
        <end position="19"/>
    </location>
</feature>
<evidence type="ECO:0000256" key="12">
    <source>
        <dbReference type="PROSITE-ProRule" id="PRU01360"/>
    </source>
</evidence>
<evidence type="ECO:0000256" key="8">
    <source>
        <dbReference type="ARBA" id="ARBA00023065"/>
    </source>
</evidence>
<keyword evidence="8" id="KW-0406">Ion transport</keyword>
<dbReference type="InterPro" id="IPR036942">
    <property type="entry name" value="Beta-barrel_TonB_sf"/>
</dbReference>
<evidence type="ECO:0000256" key="11">
    <source>
        <dbReference type="ARBA" id="ARBA00023237"/>
    </source>
</evidence>
<evidence type="ECO:0000256" key="10">
    <source>
        <dbReference type="ARBA" id="ARBA00023136"/>
    </source>
</evidence>
<feature type="domain" description="TonB-dependent receptor-like beta-barrel" evidence="15">
    <location>
        <begin position="341"/>
        <end position="777"/>
    </location>
</feature>
<comment type="similarity">
    <text evidence="12 13">Belongs to the TonB-dependent receptor family.</text>
</comment>
<dbReference type="PANTHER" id="PTHR32552:SF68">
    <property type="entry name" value="FERRICHROME OUTER MEMBRANE TRANSPORTER_PHAGE RECEPTOR"/>
    <property type="match status" value="1"/>
</dbReference>
<feature type="chain" id="PRO_5045575653" evidence="14">
    <location>
        <begin position="20"/>
        <end position="819"/>
    </location>
</feature>
<proteinExistence type="inferred from homology"/>
<evidence type="ECO:0000256" key="2">
    <source>
        <dbReference type="ARBA" id="ARBA00022448"/>
    </source>
</evidence>
<evidence type="ECO:0000256" key="7">
    <source>
        <dbReference type="ARBA" id="ARBA00023004"/>
    </source>
</evidence>
<dbReference type="InterPro" id="IPR012910">
    <property type="entry name" value="Plug_dom"/>
</dbReference>
<dbReference type="SUPFAM" id="SSF49464">
    <property type="entry name" value="Carboxypeptidase regulatory domain-like"/>
    <property type="match status" value="1"/>
</dbReference>
<sequence>MYKVFLVAAVMLLSARVYAQEFSMAGSVRDAKNNQVLTGATLQLEGTNRATVSDAFGRFRFDKLAAGEYSLLVKFIGYSDQSQKVSLSSANAEVTVALQESFVMTDEVVVSATRADEKTPATFTNVNREAIQKQNFGQDLPFLLNWTPSAVVTSDAGTGVGYTGIRIRGSDATRINVTVNGIPYNDAESLGTFWVDVPDIAASSQSIQVQRGVGTSTNGGGAFGATINLQTNTRNDDPYATLMSSAGSFGTFRNSLSFGTGLLNDHWVIDGRVSKINSDGFIDRATADLQSYYFSAGFYSGNTMIKAITFGGKERTYQAWYGVPQSRLQNDTEAMLMTASNEGWNQEQTNNLLTSNSRTFNPYTYKNQVDDYKQDHYQLHFSQRLADAFTANVSLHYTPGKGYYEEYRYNNKLADYGLSPVTIGDSTITSTDLVRRRWLKNDFYGFTYSLNYEKDKLNAILGGGWNRYDGDHYGQIIWAQVSPVPTEYQYYFNNGDKRDFNIYGKTTYSFTDRLNAYVDLQYRRVTYTATGIENKQNTVNVDADFNFFNPKAGVTFAVSDNQVAYASYSIANREPVRDDFVDAPQGRTPKSENLRNLEAGYKIMGKNYMLKANYYLMDYRDQLVLTGQVNDVGASIRTNVDKSYRMGIELEGALKISERFSWNANVTLSRNKIKEFKEVYYDYGANFDEYNEVSVTHRNTDISFSPNIIAGSGLNYKIFKNLEATLLTKYVGSQYLDNTSNAQRSIDAYVVNDLRFSYTVHPTFMKEIGLSLLINNILEEEYESNGYTWGYAGGGQQYRENYYFPQAGRNFMAMLTFKF</sequence>
<dbReference type="PROSITE" id="PS52016">
    <property type="entry name" value="TONB_DEPENDENT_REC_3"/>
    <property type="match status" value="1"/>
</dbReference>
<evidence type="ECO:0000256" key="14">
    <source>
        <dbReference type="SAM" id="SignalP"/>
    </source>
</evidence>
<comment type="subcellular location">
    <subcellularLocation>
        <location evidence="1 12">Cell outer membrane</location>
        <topology evidence="1 12">Multi-pass membrane protein</topology>
    </subcellularLocation>
</comment>
<reference evidence="18" key="1">
    <citation type="journal article" date="2019" name="Int. J. Syst. Evol. Microbiol.">
        <title>The Global Catalogue of Microorganisms (GCM) 10K type strain sequencing project: providing services to taxonomists for standard genome sequencing and annotation.</title>
        <authorList>
            <consortium name="The Broad Institute Genomics Platform"/>
            <consortium name="The Broad Institute Genome Sequencing Center for Infectious Disease"/>
            <person name="Wu L."/>
            <person name="Ma J."/>
        </authorList>
    </citation>
    <scope>NUCLEOTIDE SEQUENCE [LARGE SCALE GENOMIC DNA]</scope>
    <source>
        <strain evidence="18">CCUG 58938</strain>
    </source>
</reference>
<protein>
    <submittedName>
        <fullName evidence="17">TonB-dependent receptor</fullName>
    </submittedName>
</protein>
<dbReference type="Proteomes" id="UP001597112">
    <property type="component" value="Unassembled WGS sequence"/>
</dbReference>
<dbReference type="Gene3D" id="2.170.130.10">
    <property type="entry name" value="TonB-dependent receptor, plug domain"/>
    <property type="match status" value="1"/>
</dbReference>
<dbReference type="RefSeq" id="WP_377579655.1">
    <property type="nucleotide sequence ID" value="NZ_JBHTKA010000003.1"/>
</dbReference>
<evidence type="ECO:0000256" key="1">
    <source>
        <dbReference type="ARBA" id="ARBA00004571"/>
    </source>
</evidence>
<comment type="caution">
    <text evidence="17">The sequence shown here is derived from an EMBL/GenBank/DDBJ whole genome shotgun (WGS) entry which is preliminary data.</text>
</comment>
<evidence type="ECO:0000259" key="16">
    <source>
        <dbReference type="Pfam" id="PF07715"/>
    </source>
</evidence>
<evidence type="ECO:0000256" key="3">
    <source>
        <dbReference type="ARBA" id="ARBA00022452"/>
    </source>
</evidence>
<keyword evidence="9 13" id="KW-0798">TonB box</keyword>
<dbReference type="InterPro" id="IPR039426">
    <property type="entry name" value="TonB-dep_rcpt-like"/>
</dbReference>
<evidence type="ECO:0000313" key="18">
    <source>
        <dbReference type="Proteomes" id="UP001597112"/>
    </source>
</evidence>
<evidence type="ECO:0000256" key="6">
    <source>
        <dbReference type="ARBA" id="ARBA00022729"/>
    </source>
</evidence>
<dbReference type="Pfam" id="PF00593">
    <property type="entry name" value="TonB_dep_Rec_b-barrel"/>
    <property type="match status" value="1"/>
</dbReference>
<dbReference type="PANTHER" id="PTHR32552">
    <property type="entry name" value="FERRICHROME IRON RECEPTOR-RELATED"/>
    <property type="match status" value="1"/>
</dbReference>
<keyword evidence="2 12" id="KW-0813">Transport</keyword>
<feature type="domain" description="TonB-dependent receptor plug" evidence="16">
    <location>
        <begin position="117"/>
        <end position="225"/>
    </location>
</feature>
<evidence type="ECO:0000256" key="9">
    <source>
        <dbReference type="ARBA" id="ARBA00023077"/>
    </source>
</evidence>
<keyword evidence="18" id="KW-1185">Reference proteome</keyword>
<keyword evidence="6 14" id="KW-0732">Signal</keyword>
<dbReference type="SUPFAM" id="SSF56935">
    <property type="entry name" value="Porins"/>
    <property type="match status" value="1"/>
</dbReference>
<accession>A0ABW3K5K0</accession>